<proteinExistence type="predicted"/>
<dbReference type="EMBL" id="CM044707">
    <property type="protein sequence ID" value="KAI5653929.1"/>
    <property type="molecule type" value="Genomic_DNA"/>
</dbReference>
<protein>
    <submittedName>
        <fullName evidence="1">Uncharacterized protein</fullName>
    </submittedName>
</protein>
<gene>
    <name evidence="1" type="ORF">M9H77_31116</name>
</gene>
<reference evidence="2" key="1">
    <citation type="journal article" date="2023" name="Nat. Plants">
        <title>Single-cell RNA sequencing provides a high-resolution roadmap for understanding the multicellular compartmentation of specialized metabolism.</title>
        <authorList>
            <person name="Sun S."/>
            <person name="Shen X."/>
            <person name="Li Y."/>
            <person name="Li Y."/>
            <person name="Wang S."/>
            <person name="Li R."/>
            <person name="Zhang H."/>
            <person name="Shen G."/>
            <person name="Guo B."/>
            <person name="Wei J."/>
            <person name="Xu J."/>
            <person name="St-Pierre B."/>
            <person name="Chen S."/>
            <person name="Sun C."/>
        </authorList>
    </citation>
    <scope>NUCLEOTIDE SEQUENCE [LARGE SCALE GENOMIC DNA]</scope>
</reference>
<organism evidence="1 2">
    <name type="scientific">Catharanthus roseus</name>
    <name type="common">Madagascar periwinkle</name>
    <name type="synonym">Vinca rosea</name>
    <dbReference type="NCBI Taxonomy" id="4058"/>
    <lineage>
        <taxon>Eukaryota</taxon>
        <taxon>Viridiplantae</taxon>
        <taxon>Streptophyta</taxon>
        <taxon>Embryophyta</taxon>
        <taxon>Tracheophyta</taxon>
        <taxon>Spermatophyta</taxon>
        <taxon>Magnoliopsida</taxon>
        <taxon>eudicotyledons</taxon>
        <taxon>Gunneridae</taxon>
        <taxon>Pentapetalae</taxon>
        <taxon>asterids</taxon>
        <taxon>lamiids</taxon>
        <taxon>Gentianales</taxon>
        <taxon>Apocynaceae</taxon>
        <taxon>Rauvolfioideae</taxon>
        <taxon>Vinceae</taxon>
        <taxon>Catharanthinae</taxon>
        <taxon>Catharanthus</taxon>
    </lineage>
</organism>
<comment type="caution">
    <text evidence="1">The sequence shown here is derived from an EMBL/GenBank/DDBJ whole genome shotgun (WGS) entry which is preliminary data.</text>
</comment>
<evidence type="ECO:0000313" key="1">
    <source>
        <dbReference type="EMBL" id="KAI5653929.1"/>
    </source>
</evidence>
<dbReference type="Proteomes" id="UP001060085">
    <property type="component" value="Linkage Group LG07"/>
</dbReference>
<keyword evidence="2" id="KW-1185">Reference proteome</keyword>
<name>A0ACC0A005_CATRO</name>
<sequence>MQKLTILLYLLSCSIGLIAQDFWSLPGPDEKNGITSYGLVENYSDLVHGLLEVEGALWWDLHGQKKIAVNFIMIERLSFFSPNKGIPYMITWHPWAFLFDYIERPNELGFSYWARSFRDKRIIYDEEDDLYENDSKFLHNGKVQYQIRDRYSKEQDLFRISQFIQDPANPLFFLFKDHPPGFVFSYQELFTYKEMSNGLLTSQTDPPTSIYKR</sequence>
<evidence type="ECO:0000313" key="2">
    <source>
        <dbReference type="Proteomes" id="UP001060085"/>
    </source>
</evidence>
<accession>A0ACC0A005</accession>